<protein>
    <submittedName>
        <fullName evidence="8">Two component system response regulator, sigma54-specific</fullName>
    </submittedName>
</protein>
<evidence type="ECO:0000259" key="6">
    <source>
        <dbReference type="PROSITE" id="PS50045"/>
    </source>
</evidence>
<dbReference type="GO" id="GO:0043565">
    <property type="term" value="F:sequence-specific DNA binding"/>
    <property type="evidence" value="ECO:0007669"/>
    <property type="project" value="InterPro"/>
</dbReference>
<dbReference type="Gene3D" id="3.40.50.300">
    <property type="entry name" value="P-loop containing nucleotide triphosphate hydrolases"/>
    <property type="match status" value="1"/>
</dbReference>
<evidence type="ECO:0000313" key="8">
    <source>
        <dbReference type="EMBL" id="CCK80530.1"/>
    </source>
</evidence>
<evidence type="ECO:0000256" key="5">
    <source>
        <dbReference type="PROSITE-ProRule" id="PRU00169"/>
    </source>
</evidence>
<dbReference type="InterPro" id="IPR011006">
    <property type="entry name" value="CheY-like_superfamily"/>
</dbReference>
<organism evidence="8 9">
    <name type="scientific">Desulfobacula toluolica (strain DSM 7467 / Tol2)</name>
    <dbReference type="NCBI Taxonomy" id="651182"/>
    <lineage>
        <taxon>Bacteria</taxon>
        <taxon>Pseudomonadati</taxon>
        <taxon>Thermodesulfobacteriota</taxon>
        <taxon>Desulfobacteria</taxon>
        <taxon>Desulfobacterales</taxon>
        <taxon>Desulfobacteraceae</taxon>
        <taxon>Desulfobacula</taxon>
    </lineage>
</organism>
<dbReference type="PROSITE" id="PS00688">
    <property type="entry name" value="SIGMA54_INTERACT_3"/>
    <property type="match status" value="1"/>
</dbReference>
<sequence length="444" mass="50299">MPDPVEKEAILIVDDNIITCEVIQRNLKMSGYQVFATHSVPDAIQVLKHRKVDLLITDYKMPKHTGLELIRYVCDHLKDIGVIMLTGYGSINSAVAAMKEGADEYITKPFTDQELLDTVQRTLQKQKEKKIDPAAIYTDTWSRFGIIGQSKSMLKVYSKIEKACKSDAIVLITGENGTGKELVARAIHYHHKARSVYPFIPINCPGIPATLFESELFGHVKGAFTGAVQHRKGFFQAAEKGCLFLDEISELPFELQAKLLRVLQEKEVARVGETKLKKIDVRVIAATNKNLEDLVKKGLFRQDLFFRLNVINIEIPPLRGRGDDILLLARHFALKYAKELGKEEPAFTDKAVNALKTYFWPGNVRELENLIHRNLIMNDTNFIDSVNFPDIMKFNVPCDQCLNLSLEDMSKKYVRDVVEQTGGNKAKALEILKIDRKTLLKKLK</sequence>
<dbReference type="Proteomes" id="UP000007347">
    <property type="component" value="Chromosome"/>
</dbReference>
<proteinExistence type="predicted"/>
<dbReference type="KEGG" id="dto:TOL2_C23690"/>
<keyword evidence="4" id="KW-0804">Transcription</keyword>
<dbReference type="OrthoDB" id="236556at2"/>
<dbReference type="Gene3D" id="1.10.10.60">
    <property type="entry name" value="Homeodomain-like"/>
    <property type="match status" value="1"/>
</dbReference>
<dbReference type="GO" id="GO:0000160">
    <property type="term" value="P:phosphorelay signal transduction system"/>
    <property type="evidence" value="ECO:0007669"/>
    <property type="project" value="InterPro"/>
</dbReference>
<keyword evidence="5" id="KW-0597">Phosphoprotein</keyword>
<dbReference type="Pfam" id="PF00072">
    <property type="entry name" value="Response_reg"/>
    <property type="match status" value="1"/>
</dbReference>
<dbReference type="PROSITE" id="PS50110">
    <property type="entry name" value="RESPONSE_REGULATORY"/>
    <property type="match status" value="1"/>
</dbReference>
<dbReference type="SMART" id="SM00382">
    <property type="entry name" value="AAA"/>
    <property type="match status" value="1"/>
</dbReference>
<feature type="modified residue" description="4-aspartylphosphate" evidence="5">
    <location>
        <position position="58"/>
    </location>
</feature>
<evidence type="ECO:0000256" key="4">
    <source>
        <dbReference type="ARBA" id="ARBA00023163"/>
    </source>
</evidence>
<keyword evidence="3" id="KW-0805">Transcription regulation</keyword>
<dbReference type="GO" id="GO:0005524">
    <property type="term" value="F:ATP binding"/>
    <property type="evidence" value="ECO:0007669"/>
    <property type="project" value="UniProtKB-KW"/>
</dbReference>
<dbReference type="InterPro" id="IPR027417">
    <property type="entry name" value="P-loop_NTPase"/>
</dbReference>
<dbReference type="Pfam" id="PF25601">
    <property type="entry name" value="AAA_lid_14"/>
    <property type="match status" value="1"/>
</dbReference>
<keyword evidence="2" id="KW-0067">ATP-binding</keyword>
<dbReference type="InterPro" id="IPR002078">
    <property type="entry name" value="Sigma_54_int"/>
</dbReference>
<feature type="domain" description="Sigma-54 factor interaction" evidence="6">
    <location>
        <begin position="146"/>
        <end position="376"/>
    </location>
</feature>
<dbReference type="PROSITE" id="PS50045">
    <property type="entry name" value="SIGMA54_INTERACT_4"/>
    <property type="match status" value="1"/>
</dbReference>
<dbReference type="PANTHER" id="PTHR32071:SF81">
    <property type="entry name" value="PROPIONATE CATABOLISM OPERON REGULATORY PROTEIN"/>
    <property type="match status" value="1"/>
</dbReference>
<dbReference type="InterPro" id="IPR002197">
    <property type="entry name" value="HTH_Fis"/>
</dbReference>
<evidence type="ECO:0000313" key="9">
    <source>
        <dbReference type="Proteomes" id="UP000007347"/>
    </source>
</evidence>
<evidence type="ECO:0000256" key="3">
    <source>
        <dbReference type="ARBA" id="ARBA00023015"/>
    </source>
</evidence>
<dbReference type="AlphaFoldDB" id="K0NHX2"/>
<dbReference type="EMBL" id="FO203503">
    <property type="protein sequence ID" value="CCK80530.1"/>
    <property type="molecule type" value="Genomic_DNA"/>
</dbReference>
<dbReference type="InterPro" id="IPR001789">
    <property type="entry name" value="Sig_transdc_resp-reg_receiver"/>
</dbReference>
<dbReference type="Pfam" id="PF02954">
    <property type="entry name" value="HTH_8"/>
    <property type="match status" value="1"/>
</dbReference>
<dbReference type="InterPro" id="IPR058031">
    <property type="entry name" value="AAA_lid_NorR"/>
</dbReference>
<name>K0NHX2_DESTT</name>
<dbReference type="InterPro" id="IPR025944">
    <property type="entry name" value="Sigma_54_int_dom_CS"/>
</dbReference>
<accession>K0NHX2</accession>
<evidence type="ECO:0000259" key="7">
    <source>
        <dbReference type="PROSITE" id="PS50110"/>
    </source>
</evidence>
<keyword evidence="1" id="KW-0547">Nucleotide-binding</keyword>
<dbReference type="PANTHER" id="PTHR32071">
    <property type="entry name" value="TRANSCRIPTIONAL REGULATORY PROTEIN"/>
    <property type="match status" value="1"/>
</dbReference>
<dbReference type="GO" id="GO:0006355">
    <property type="term" value="P:regulation of DNA-templated transcription"/>
    <property type="evidence" value="ECO:0007669"/>
    <property type="project" value="InterPro"/>
</dbReference>
<dbReference type="STRING" id="651182.TOL2_C23690"/>
<evidence type="ECO:0000256" key="1">
    <source>
        <dbReference type="ARBA" id="ARBA00022741"/>
    </source>
</evidence>
<dbReference type="InterPro" id="IPR009057">
    <property type="entry name" value="Homeodomain-like_sf"/>
</dbReference>
<dbReference type="SUPFAM" id="SSF52540">
    <property type="entry name" value="P-loop containing nucleoside triphosphate hydrolases"/>
    <property type="match status" value="1"/>
</dbReference>
<feature type="domain" description="Response regulatory" evidence="7">
    <location>
        <begin position="9"/>
        <end position="123"/>
    </location>
</feature>
<gene>
    <name evidence="8" type="ordered locus">TOL2_C23690</name>
</gene>
<dbReference type="Gene3D" id="3.40.50.2300">
    <property type="match status" value="1"/>
</dbReference>
<reference evidence="8 9" key="1">
    <citation type="journal article" date="2013" name="Environ. Microbiol.">
        <title>Complete genome, catabolic sub-proteomes and key-metabolites of Desulfobacula toluolica Tol2, a marine, aromatic compound-degrading, sulfate-reducing bacterium.</title>
        <authorList>
            <person name="Wohlbrand L."/>
            <person name="Jacob J.H."/>
            <person name="Kube M."/>
            <person name="Mussmann M."/>
            <person name="Jarling R."/>
            <person name="Beck A."/>
            <person name="Amann R."/>
            <person name="Wilkes H."/>
            <person name="Reinhardt R."/>
            <person name="Rabus R."/>
        </authorList>
    </citation>
    <scope>NUCLEOTIDE SEQUENCE [LARGE SCALE GENOMIC DNA]</scope>
    <source>
        <strain evidence="9">DSM 7467 / Tol2</strain>
    </source>
</reference>
<dbReference type="SMART" id="SM00448">
    <property type="entry name" value="REC"/>
    <property type="match status" value="1"/>
</dbReference>
<dbReference type="Pfam" id="PF00158">
    <property type="entry name" value="Sigma54_activat"/>
    <property type="match status" value="1"/>
</dbReference>
<dbReference type="InterPro" id="IPR003593">
    <property type="entry name" value="AAA+_ATPase"/>
</dbReference>
<dbReference type="Gene3D" id="1.10.8.60">
    <property type="match status" value="1"/>
</dbReference>
<dbReference type="SUPFAM" id="SSF46689">
    <property type="entry name" value="Homeodomain-like"/>
    <property type="match status" value="1"/>
</dbReference>
<keyword evidence="9" id="KW-1185">Reference proteome</keyword>
<dbReference type="FunFam" id="3.40.50.300:FF:000006">
    <property type="entry name" value="DNA-binding transcriptional regulator NtrC"/>
    <property type="match status" value="1"/>
</dbReference>
<evidence type="ECO:0000256" key="2">
    <source>
        <dbReference type="ARBA" id="ARBA00022840"/>
    </source>
</evidence>
<dbReference type="CDD" id="cd00009">
    <property type="entry name" value="AAA"/>
    <property type="match status" value="1"/>
</dbReference>
<dbReference type="SUPFAM" id="SSF52172">
    <property type="entry name" value="CheY-like"/>
    <property type="match status" value="1"/>
</dbReference>
<dbReference type="HOGENOM" id="CLU_000445_0_6_7"/>